<proteinExistence type="predicted"/>
<comment type="caution">
    <text evidence="1">The sequence shown here is derived from an EMBL/GenBank/DDBJ whole genome shotgun (WGS) entry which is preliminary data.</text>
</comment>
<evidence type="ECO:0000313" key="1">
    <source>
        <dbReference type="EMBL" id="VEL38204.1"/>
    </source>
</evidence>
<dbReference type="AlphaFoldDB" id="A0A3S5B265"/>
<keyword evidence="2" id="KW-1185">Reference proteome</keyword>
<reference evidence="1" key="1">
    <citation type="submission" date="2018-11" db="EMBL/GenBank/DDBJ databases">
        <authorList>
            <consortium name="Pathogen Informatics"/>
        </authorList>
    </citation>
    <scope>NUCLEOTIDE SEQUENCE</scope>
</reference>
<evidence type="ECO:0000313" key="2">
    <source>
        <dbReference type="Proteomes" id="UP000784294"/>
    </source>
</evidence>
<protein>
    <submittedName>
        <fullName evidence="1">Uncharacterized protein</fullName>
    </submittedName>
</protein>
<sequence>MTVRFAWASTCCQAAFNLSLAGIRILSALQNPSKDGRCRERCVDRLKVCLLIPFVVSHCPSSEDGLVPPYFLLTPVVINSPARVI</sequence>
<dbReference type="EMBL" id="CAAALY010257204">
    <property type="protein sequence ID" value="VEL38204.1"/>
    <property type="molecule type" value="Genomic_DNA"/>
</dbReference>
<accession>A0A3S5B265</accession>
<organism evidence="1 2">
    <name type="scientific">Protopolystoma xenopodis</name>
    <dbReference type="NCBI Taxonomy" id="117903"/>
    <lineage>
        <taxon>Eukaryota</taxon>
        <taxon>Metazoa</taxon>
        <taxon>Spiralia</taxon>
        <taxon>Lophotrochozoa</taxon>
        <taxon>Platyhelminthes</taxon>
        <taxon>Monogenea</taxon>
        <taxon>Polyopisthocotylea</taxon>
        <taxon>Polystomatidea</taxon>
        <taxon>Polystomatidae</taxon>
        <taxon>Protopolystoma</taxon>
    </lineage>
</organism>
<gene>
    <name evidence="1" type="ORF">PXEA_LOCUS31644</name>
</gene>
<dbReference type="Proteomes" id="UP000784294">
    <property type="component" value="Unassembled WGS sequence"/>
</dbReference>
<name>A0A3S5B265_9PLAT</name>